<accession>A0ABX2D230</accession>
<dbReference type="InterPro" id="IPR038296">
    <property type="entry name" value="ParD_sf"/>
</dbReference>
<dbReference type="EMBL" id="SRRZ01000095">
    <property type="protein sequence ID" value="NQE36701.1"/>
    <property type="molecule type" value="Genomic_DNA"/>
</dbReference>
<name>A0ABX2D230_9CYAN</name>
<proteinExistence type="inferred from homology"/>
<comment type="similarity">
    <text evidence="1">Belongs to the ParD antitoxin family.</text>
</comment>
<dbReference type="PANTHER" id="PTHR36582:SF2">
    <property type="entry name" value="ANTITOXIN PARD"/>
    <property type="match status" value="1"/>
</dbReference>
<protein>
    <recommendedName>
        <fullName evidence="6">Type II toxin-antitoxin system ParD family antitoxin</fullName>
    </recommendedName>
</protein>
<dbReference type="NCBIfam" id="TIGR02606">
    <property type="entry name" value="antidote_CC2985"/>
    <property type="match status" value="1"/>
</dbReference>
<dbReference type="Pfam" id="PF03693">
    <property type="entry name" value="ParD_antitoxin"/>
    <property type="match status" value="1"/>
</dbReference>
<gene>
    <name evidence="4" type="ORF">E5S67_04466</name>
</gene>
<organism evidence="4 5">
    <name type="scientific">Microcoleus asticus IPMA8</name>
    <dbReference type="NCBI Taxonomy" id="2563858"/>
    <lineage>
        <taxon>Bacteria</taxon>
        <taxon>Bacillati</taxon>
        <taxon>Cyanobacteriota</taxon>
        <taxon>Cyanophyceae</taxon>
        <taxon>Oscillatoriophycideae</taxon>
        <taxon>Oscillatoriales</taxon>
        <taxon>Microcoleaceae</taxon>
        <taxon>Microcoleus</taxon>
        <taxon>Microcoleus asticus</taxon>
    </lineage>
</organism>
<dbReference type="InterPro" id="IPR010985">
    <property type="entry name" value="Ribbon_hlx_hlx"/>
</dbReference>
<dbReference type="RefSeq" id="WP_172190574.1">
    <property type="nucleotide sequence ID" value="NZ_CAWPPK010000313.1"/>
</dbReference>
<comment type="caution">
    <text evidence="4">The sequence shown here is derived from an EMBL/GenBank/DDBJ whole genome shotgun (WGS) entry which is preliminary data.</text>
</comment>
<dbReference type="SUPFAM" id="SSF47598">
    <property type="entry name" value="Ribbon-helix-helix"/>
    <property type="match status" value="1"/>
</dbReference>
<sequence>MNIVLKPEYEEFIRAQIQSGKYGSAEELIGEAIALLRERKQRIEELRQKIAVGTAQITKGQVTDGELVFSKIQEKIDRREQSGA</sequence>
<reference evidence="4 5" key="1">
    <citation type="journal article" date="2020" name="Sci. Rep.">
        <title>A novel cyanobacterial geosmin producer, revising GeoA distribution and dispersion patterns in Bacteria.</title>
        <authorList>
            <person name="Churro C."/>
            <person name="Semedo-Aguiar A.P."/>
            <person name="Silva A.D."/>
            <person name="Pereira-Leal J.B."/>
            <person name="Leite R.B."/>
        </authorList>
    </citation>
    <scope>NUCLEOTIDE SEQUENCE [LARGE SCALE GENOMIC DNA]</scope>
    <source>
        <strain evidence="4 5">IPMA8</strain>
    </source>
</reference>
<dbReference type="Gene3D" id="6.10.10.120">
    <property type="entry name" value="Antitoxin ParD1-like"/>
    <property type="match status" value="1"/>
</dbReference>
<keyword evidence="3" id="KW-0175">Coiled coil</keyword>
<evidence type="ECO:0000313" key="5">
    <source>
        <dbReference type="Proteomes" id="UP000702425"/>
    </source>
</evidence>
<evidence type="ECO:0000313" key="4">
    <source>
        <dbReference type="EMBL" id="NQE36701.1"/>
    </source>
</evidence>
<dbReference type="InterPro" id="IPR022789">
    <property type="entry name" value="ParD"/>
</dbReference>
<dbReference type="PANTHER" id="PTHR36582">
    <property type="entry name" value="ANTITOXIN PARD"/>
    <property type="match status" value="1"/>
</dbReference>
<keyword evidence="2" id="KW-1277">Toxin-antitoxin system</keyword>
<feature type="coiled-coil region" evidence="3">
    <location>
        <begin position="29"/>
        <end position="56"/>
    </location>
</feature>
<evidence type="ECO:0000256" key="3">
    <source>
        <dbReference type="SAM" id="Coils"/>
    </source>
</evidence>
<dbReference type="Proteomes" id="UP000702425">
    <property type="component" value="Unassembled WGS sequence"/>
</dbReference>
<evidence type="ECO:0000256" key="2">
    <source>
        <dbReference type="ARBA" id="ARBA00022649"/>
    </source>
</evidence>
<keyword evidence="5" id="KW-1185">Reference proteome</keyword>
<evidence type="ECO:0008006" key="6">
    <source>
        <dbReference type="Google" id="ProtNLM"/>
    </source>
</evidence>
<evidence type="ECO:0000256" key="1">
    <source>
        <dbReference type="ARBA" id="ARBA00008580"/>
    </source>
</evidence>